<dbReference type="CDD" id="cd00082">
    <property type="entry name" value="HisKA"/>
    <property type="match status" value="1"/>
</dbReference>
<dbReference type="InterPro" id="IPR035965">
    <property type="entry name" value="PAS-like_dom_sf"/>
</dbReference>
<dbReference type="SUPFAM" id="SSF52172">
    <property type="entry name" value="CheY-like"/>
    <property type="match status" value="2"/>
</dbReference>
<dbReference type="CDD" id="cd18161">
    <property type="entry name" value="REC_hyHK_blue-like"/>
    <property type="match status" value="1"/>
</dbReference>
<dbReference type="Gene3D" id="3.30.565.10">
    <property type="entry name" value="Histidine kinase-like ATPase, C-terminal domain"/>
    <property type="match status" value="1"/>
</dbReference>
<dbReference type="Proteomes" id="UP000595857">
    <property type="component" value="Chromosome"/>
</dbReference>
<dbReference type="Gene3D" id="1.10.287.130">
    <property type="match status" value="1"/>
</dbReference>
<dbReference type="PROSITE" id="PS50109">
    <property type="entry name" value="HIS_KIN"/>
    <property type="match status" value="1"/>
</dbReference>
<sequence>MARLMRAKDWSKTSLGNPEDWPQALKVSIGILLTSKFEMWLGWGPEVAFLYNDAYRPTLGIKHPDSLAKPTKELWAEIWDDIEGRIRTVYEDGKATWDRALLLIIERSGVPEETYHTFSYSPVLGEDGKTAGLLCAVSEETHRVIAERRMETLRMLSQNLAGATDRASVIRAARAALGSNLHDLPFTLTYLFDEDEADLAFSTGVPEGHPLLDPKPLIDLQSRAPQDVSRISVPMGAWNRQPDNAIVVPLVGQGGESALGAIVVGLNALRPFDDDYYGFLKLMAGQISAGLSGAEAFESEKRRALALSDALQMRQDAAELLEQTNARLSSEVDQRTAERDRLRSLFQHAPSFMCVLSGPEHVFEFMNEAYLQLVGHRDLVGKTIREALPDVQGQGYFEILDQVYRSGEPYIGRDMAVSVQRRPDAAPEERFVNLVYQPIVNDTGEVTGIFAEGYDVTHRKRAEEALRRLNESLSSQVEARTHERDMTWRISEDLIVICGLDGIYRSVNPAWTTALGYTQAELIGMRSDTLVHPDDLLGLTNQGERLLAGETLRDFDLRIRARNGEYRSYSWTCVPEGDQFYGAGRDVTSRKNLEEQLRRSQKMEALGQLTGGVAHDFNNLLQVISGNLQLLGKDIAGNQRAETRVQNALMGVTRGSKLAAQLLAFGRRQPLEPKVINVGRFLQGMDDMLRRTLGEEVELETVVAGGLWNTLIDPNQIENAVLNLAINARDAMEGTGRLTIEATNASLDDVYAWKNDAAPGQYVLIAVTDTGSGIAPEVLDKVFEPFFSTKPEGKGTGLGLSMVYGLVKQSNGHIKIYSEVGHGTTVKIYLPRSHEAEDVLMDLRAAPIQGGTETVLVVEDDDAVRETTVSLLTDLGYRTLRARDAASALTIIESGAEIDLVFTDVVMPGPVRSPELARKAKERLPGVAVLFTSGYTENAIVHGGRLDAGVELLPKPYTRETLARKVRHVLSNQQQRNAAGSGHVLAPQNTSGFSAAPATPRGFRILLVEDDALIRYSTADMLESLGHSVVGVGTGRQAMEALTGEIDVLMTDLGLPDMNGLELVKACRKQQPNLHVVLATGDHRANEEADGAIAVIKPYTTDDLDRALKALVRV</sequence>
<evidence type="ECO:0000259" key="6">
    <source>
        <dbReference type="PROSITE" id="PS50110"/>
    </source>
</evidence>
<keyword evidence="3 4" id="KW-0597">Phosphoprotein</keyword>
<dbReference type="InterPro" id="IPR029016">
    <property type="entry name" value="GAF-like_dom_sf"/>
</dbReference>
<feature type="modified residue" description="4-aspartylphosphate" evidence="4">
    <location>
        <position position="1052"/>
    </location>
</feature>
<evidence type="ECO:0000313" key="10">
    <source>
        <dbReference type="Proteomes" id="UP000595857"/>
    </source>
</evidence>
<dbReference type="Gene3D" id="3.40.50.2300">
    <property type="match status" value="2"/>
</dbReference>
<dbReference type="PANTHER" id="PTHR43065">
    <property type="entry name" value="SENSOR HISTIDINE KINASE"/>
    <property type="match status" value="1"/>
</dbReference>
<dbReference type="SUPFAM" id="SSF55785">
    <property type="entry name" value="PYP-like sensor domain (PAS domain)"/>
    <property type="match status" value="2"/>
</dbReference>
<dbReference type="InterPro" id="IPR005467">
    <property type="entry name" value="His_kinase_dom"/>
</dbReference>
<dbReference type="SUPFAM" id="SSF55781">
    <property type="entry name" value="GAF domain-like"/>
    <property type="match status" value="1"/>
</dbReference>
<feature type="domain" description="Response regulatory" evidence="6">
    <location>
        <begin position="1004"/>
        <end position="1112"/>
    </location>
</feature>
<dbReference type="InterPro" id="IPR003594">
    <property type="entry name" value="HATPase_dom"/>
</dbReference>
<evidence type="ECO:0000256" key="1">
    <source>
        <dbReference type="ARBA" id="ARBA00000085"/>
    </source>
</evidence>
<evidence type="ECO:0000259" key="8">
    <source>
        <dbReference type="PROSITE" id="PS50113"/>
    </source>
</evidence>
<feature type="domain" description="PAC" evidence="8">
    <location>
        <begin position="413"/>
        <end position="468"/>
    </location>
</feature>
<keyword evidence="10" id="KW-1185">Reference proteome</keyword>
<evidence type="ECO:0000259" key="5">
    <source>
        <dbReference type="PROSITE" id="PS50109"/>
    </source>
</evidence>
<evidence type="ECO:0000256" key="3">
    <source>
        <dbReference type="ARBA" id="ARBA00022553"/>
    </source>
</evidence>
<accession>A0ABX7CBQ5</accession>
<protein>
    <recommendedName>
        <fullName evidence="2">histidine kinase</fullName>
        <ecNumber evidence="2">2.7.13.3</ecNumber>
    </recommendedName>
</protein>
<dbReference type="PRINTS" id="PR00344">
    <property type="entry name" value="BCTRLSENSOR"/>
</dbReference>
<dbReference type="InterPro" id="IPR004358">
    <property type="entry name" value="Sig_transdc_His_kin-like_C"/>
</dbReference>
<dbReference type="SMART" id="SM00387">
    <property type="entry name" value="HATPase_c"/>
    <property type="match status" value="1"/>
</dbReference>
<evidence type="ECO:0000256" key="4">
    <source>
        <dbReference type="PROSITE-ProRule" id="PRU00169"/>
    </source>
</evidence>
<reference evidence="9 10" key="1">
    <citation type="submission" date="2021-01" db="EMBL/GenBank/DDBJ databases">
        <title>Genome seq and assembly of Devosia sp. LEGU1.</title>
        <authorList>
            <person name="Chhetri G."/>
        </authorList>
    </citation>
    <scope>NUCLEOTIDE SEQUENCE [LARGE SCALE GENOMIC DNA]</scope>
    <source>
        <strain evidence="9 10">LEGU1</strain>
    </source>
</reference>
<evidence type="ECO:0000259" key="7">
    <source>
        <dbReference type="PROSITE" id="PS50112"/>
    </source>
</evidence>
<feature type="domain" description="Histidine kinase" evidence="5">
    <location>
        <begin position="612"/>
        <end position="834"/>
    </location>
</feature>
<dbReference type="PROSITE" id="PS50112">
    <property type="entry name" value="PAS"/>
    <property type="match status" value="1"/>
</dbReference>
<dbReference type="InterPro" id="IPR003661">
    <property type="entry name" value="HisK_dim/P_dom"/>
</dbReference>
<dbReference type="InterPro" id="IPR013656">
    <property type="entry name" value="PAS_4"/>
</dbReference>
<name>A0ABX7CBQ5_9HYPH</name>
<dbReference type="EC" id="2.7.13.3" evidence="2"/>
<dbReference type="Pfam" id="PF02518">
    <property type="entry name" value="HATPase_c"/>
    <property type="match status" value="1"/>
</dbReference>
<dbReference type="SUPFAM" id="SSF55874">
    <property type="entry name" value="ATPase domain of HSP90 chaperone/DNA topoisomerase II/histidine kinase"/>
    <property type="match status" value="1"/>
</dbReference>
<feature type="domain" description="Response regulatory" evidence="6">
    <location>
        <begin position="854"/>
        <end position="970"/>
    </location>
</feature>
<dbReference type="Pfam" id="PF00072">
    <property type="entry name" value="Response_reg"/>
    <property type="match status" value="2"/>
</dbReference>
<dbReference type="InterPro" id="IPR001789">
    <property type="entry name" value="Sig_transdc_resp-reg_receiver"/>
</dbReference>
<gene>
    <name evidence="9" type="ORF">JI748_13390</name>
</gene>
<dbReference type="EMBL" id="CP068046">
    <property type="protein sequence ID" value="QQR41233.1"/>
    <property type="molecule type" value="Genomic_DNA"/>
</dbReference>
<feature type="domain" description="PAS" evidence="7">
    <location>
        <begin position="495"/>
        <end position="550"/>
    </location>
</feature>
<dbReference type="PROSITE" id="PS50113">
    <property type="entry name" value="PAC"/>
    <property type="match status" value="1"/>
</dbReference>
<proteinExistence type="predicted"/>
<dbReference type="Gene3D" id="3.30.450.40">
    <property type="match status" value="1"/>
</dbReference>
<dbReference type="InterPro" id="IPR036097">
    <property type="entry name" value="HisK_dim/P_sf"/>
</dbReference>
<dbReference type="Pfam" id="PF08448">
    <property type="entry name" value="PAS_4"/>
    <property type="match status" value="2"/>
</dbReference>
<dbReference type="SMART" id="SM00091">
    <property type="entry name" value="PAS"/>
    <property type="match status" value="2"/>
</dbReference>
<dbReference type="InterPro" id="IPR011006">
    <property type="entry name" value="CheY-like_superfamily"/>
</dbReference>
<dbReference type="SMART" id="SM00448">
    <property type="entry name" value="REC"/>
    <property type="match status" value="2"/>
</dbReference>
<dbReference type="NCBIfam" id="TIGR00229">
    <property type="entry name" value="sensory_box"/>
    <property type="match status" value="2"/>
</dbReference>
<dbReference type="SUPFAM" id="SSF47384">
    <property type="entry name" value="Homodimeric domain of signal transducing histidine kinase"/>
    <property type="match status" value="1"/>
</dbReference>
<dbReference type="InterPro" id="IPR036890">
    <property type="entry name" value="HATPase_C_sf"/>
</dbReference>
<dbReference type="PANTHER" id="PTHR43065:SF49">
    <property type="entry name" value="HISTIDINE KINASE"/>
    <property type="match status" value="1"/>
</dbReference>
<dbReference type="CDD" id="cd00130">
    <property type="entry name" value="PAS"/>
    <property type="match status" value="1"/>
</dbReference>
<dbReference type="CDD" id="cd00156">
    <property type="entry name" value="REC"/>
    <property type="match status" value="1"/>
</dbReference>
<dbReference type="InterPro" id="IPR000014">
    <property type="entry name" value="PAS"/>
</dbReference>
<organism evidence="9 10">
    <name type="scientific">Devosia rhizoryzae</name>
    <dbReference type="NCBI Taxonomy" id="2774137"/>
    <lineage>
        <taxon>Bacteria</taxon>
        <taxon>Pseudomonadati</taxon>
        <taxon>Pseudomonadota</taxon>
        <taxon>Alphaproteobacteria</taxon>
        <taxon>Hyphomicrobiales</taxon>
        <taxon>Devosiaceae</taxon>
        <taxon>Devosia</taxon>
    </lineage>
</organism>
<dbReference type="Gene3D" id="3.30.450.20">
    <property type="entry name" value="PAS domain"/>
    <property type="match status" value="3"/>
</dbReference>
<feature type="modified residue" description="4-aspartylphosphate" evidence="4">
    <location>
        <position position="904"/>
    </location>
</feature>
<evidence type="ECO:0000256" key="2">
    <source>
        <dbReference type="ARBA" id="ARBA00012438"/>
    </source>
</evidence>
<dbReference type="PROSITE" id="PS50110">
    <property type="entry name" value="RESPONSE_REGULATORY"/>
    <property type="match status" value="2"/>
</dbReference>
<comment type="catalytic activity">
    <reaction evidence="1">
        <text>ATP + protein L-histidine = ADP + protein N-phospho-L-histidine.</text>
        <dbReference type="EC" id="2.7.13.3"/>
    </reaction>
</comment>
<dbReference type="InterPro" id="IPR000700">
    <property type="entry name" value="PAS-assoc_C"/>
</dbReference>
<evidence type="ECO:0000313" key="9">
    <source>
        <dbReference type="EMBL" id="QQR41233.1"/>
    </source>
</evidence>